<dbReference type="GO" id="GO:0016020">
    <property type="term" value="C:membrane"/>
    <property type="evidence" value="ECO:0007669"/>
    <property type="project" value="UniProtKB-SubCell"/>
</dbReference>
<evidence type="ECO:0000256" key="4">
    <source>
        <dbReference type="ARBA" id="ARBA00023136"/>
    </source>
</evidence>
<organism evidence="8 9">
    <name type="scientific">Sphenodon punctatus</name>
    <name type="common">Tuatara</name>
    <name type="synonym">Hatteria punctata</name>
    <dbReference type="NCBI Taxonomy" id="8508"/>
    <lineage>
        <taxon>Eukaryota</taxon>
        <taxon>Metazoa</taxon>
        <taxon>Chordata</taxon>
        <taxon>Craniata</taxon>
        <taxon>Vertebrata</taxon>
        <taxon>Euteleostomi</taxon>
        <taxon>Lepidosauria</taxon>
        <taxon>Sphenodontia</taxon>
        <taxon>Sphenodontidae</taxon>
        <taxon>Sphenodon</taxon>
    </lineage>
</organism>
<dbReference type="AlphaFoldDB" id="A0A8D0HDY5"/>
<keyword evidence="9" id="KW-1185">Reference proteome</keyword>
<protein>
    <recommendedName>
        <fullName evidence="5">Protein FAM151A</fullName>
    </recommendedName>
</protein>
<feature type="domain" description="Menorin-like" evidence="7">
    <location>
        <begin position="368"/>
        <end position="581"/>
    </location>
</feature>
<evidence type="ECO:0000313" key="8">
    <source>
        <dbReference type="Ensembl" id="ENSSPUP00000018388.1"/>
    </source>
</evidence>
<keyword evidence="3" id="KW-1133">Transmembrane helix</keyword>
<name>A0A8D0HDY5_SPHPU</name>
<reference evidence="8" key="2">
    <citation type="submission" date="2025-09" db="UniProtKB">
        <authorList>
            <consortium name="Ensembl"/>
        </authorList>
    </citation>
    <scope>IDENTIFICATION</scope>
</reference>
<accession>A0A8D0HDY5</accession>
<evidence type="ECO:0000256" key="6">
    <source>
        <dbReference type="ARBA" id="ARBA00044953"/>
    </source>
</evidence>
<dbReference type="InterPro" id="IPR019356">
    <property type="entry name" value="Menorin_dom"/>
</dbReference>
<reference evidence="8" key="1">
    <citation type="submission" date="2025-08" db="UniProtKB">
        <authorList>
            <consortium name="Ensembl"/>
        </authorList>
    </citation>
    <scope>IDENTIFICATION</scope>
</reference>
<evidence type="ECO:0000313" key="9">
    <source>
        <dbReference type="Proteomes" id="UP000694392"/>
    </source>
</evidence>
<dbReference type="PANTHER" id="PTHR21184:SF4">
    <property type="entry name" value="PROTEIN FAM151A"/>
    <property type="match status" value="1"/>
</dbReference>
<comment type="similarity">
    <text evidence="6">Belongs to the menorin family.</text>
</comment>
<dbReference type="Proteomes" id="UP000694392">
    <property type="component" value="Unplaced"/>
</dbReference>
<evidence type="ECO:0000256" key="5">
    <source>
        <dbReference type="ARBA" id="ARBA00044104"/>
    </source>
</evidence>
<comment type="subcellular location">
    <subcellularLocation>
        <location evidence="1">Membrane</location>
        <topology evidence="1">Single-pass membrane protein</topology>
    </subcellularLocation>
</comment>
<evidence type="ECO:0000259" key="7">
    <source>
        <dbReference type="Pfam" id="PF10223"/>
    </source>
</evidence>
<keyword evidence="4" id="KW-0472">Membrane</keyword>
<dbReference type="GeneTree" id="ENSGT00530000063681"/>
<keyword evidence="2" id="KW-0812">Transmembrane</keyword>
<sequence length="601" mass="66581">MVSSSKKCAPLGAKGIAALVTCAVAVLSACVALAVCLTIRRNPHQDSAPKPALGTNGDMLDYLLDLGRIDRKDGLLVTWAHAANSKREMEDALRSDAMVLEADVNLEGLNTPSETDKPIMAHPPKIYSDNSFQEWLDAVLNTSNKGIKLDFKSIKAVGPALGILLKKSSEVTIDRPVWLNADILMGPNVPINTAVNASRFLTLIQEKFPNCTVSPGWTTLYSSLFPNNVYTQAMIQKMHGLVGTLPQQVTFPVRAVMVRPAWPHFSWLLSQSNRYSLTLWQGKTDPVTVEDLLFIRDNSRAEQIYYDIYDPVLSQFKEMALNSTRQQFYYPGGSLLDYFHPAGSDGLLIAWYEPCDAVGKNHHPVFHFPEKSGMIVLAVVLQNSTGEDPVPAILLPQGELHPLAPWLQTARQYPNPWGVYLNITEAGALYPTLRLLWKTYRRNRLWNPVWISMAVSYGSFATPGYIPGEEFLSAINTAFPYVTIAPSWPSEALGDGYTDLLVEEMLKLCKGLWQQVSFQLAAVPLSRAWQATPKLLQGSPSYTVTVQHSSAWGGYQDGAEGLHSVRAHAQKGVYYSLSQKYRETFMGDGSASSRARSDRLR</sequence>
<dbReference type="PANTHER" id="PTHR21184">
    <property type="entry name" value="MENORIN (DENDRITIC BRANCHING PROTEIN)"/>
    <property type="match status" value="1"/>
</dbReference>
<feature type="domain" description="Menorin-like" evidence="7">
    <location>
        <begin position="73"/>
        <end position="312"/>
    </location>
</feature>
<dbReference type="Ensembl" id="ENSSPUT00000019587.1">
    <property type="protein sequence ID" value="ENSSPUP00000018388.1"/>
    <property type="gene ID" value="ENSSPUG00000014160.1"/>
</dbReference>
<dbReference type="GO" id="GO:0005615">
    <property type="term" value="C:extracellular space"/>
    <property type="evidence" value="ECO:0007669"/>
    <property type="project" value="TreeGrafter"/>
</dbReference>
<evidence type="ECO:0000256" key="3">
    <source>
        <dbReference type="ARBA" id="ARBA00022989"/>
    </source>
</evidence>
<dbReference type="Pfam" id="PF10223">
    <property type="entry name" value="Menorin_N"/>
    <property type="match status" value="2"/>
</dbReference>
<evidence type="ECO:0000256" key="1">
    <source>
        <dbReference type="ARBA" id="ARBA00004167"/>
    </source>
</evidence>
<evidence type="ECO:0000256" key="2">
    <source>
        <dbReference type="ARBA" id="ARBA00022692"/>
    </source>
</evidence>
<gene>
    <name evidence="8" type="primary">FAM151A</name>
</gene>
<proteinExistence type="inferred from homology"/>
<dbReference type="PROSITE" id="PS51257">
    <property type="entry name" value="PROKAR_LIPOPROTEIN"/>
    <property type="match status" value="1"/>
</dbReference>